<dbReference type="STRING" id="1244869.H261_21666"/>
<evidence type="ECO:0000259" key="2">
    <source>
        <dbReference type="Pfam" id="PF01738"/>
    </source>
</evidence>
<proteinExistence type="predicted"/>
<keyword evidence="4" id="KW-1185">Reference proteome</keyword>
<dbReference type="InterPro" id="IPR029058">
    <property type="entry name" value="AB_hydrolase_fold"/>
</dbReference>
<protein>
    <submittedName>
        <fullName evidence="3">Putative carboxymethylenebutenolidase</fullName>
    </submittedName>
</protein>
<dbReference type="EMBL" id="AONQ01000103">
    <property type="protein sequence ID" value="EME67813.1"/>
    <property type="molecule type" value="Genomic_DNA"/>
</dbReference>
<reference evidence="3 4" key="1">
    <citation type="journal article" date="2014" name="Genome Announc.">
        <title>Draft Genome Sequence of Magnetospirillum sp. Strain SO-1, a Freshwater Magnetotactic Bacterium Isolated from the Ol'khovka River, Russia.</title>
        <authorList>
            <person name="Grouzdev D.S."/>
            <person name="Dziuba M.V."/>
            <person name="Sukhacheva M.S."/>
            <person name="Mardanov A.V."/>
            <person name="Beletskiy A.V."/>
            <person name="Kuznetsov B.B."/>
            <person name="Skryabin K.G."/>
        </authorList>
    </citation>
    <scope>NUCLEOTIDE SEQUENCE [LARGE SCALE GENOMIC DNA]</scope>
    <source>
        <strain evidence="3 4">SO-1</strain>
    </source>
</reference>
<dbReference type="GO" id="GO:0052689">
    <property type="term" value="F:carboxylic ester hydrolase activity"/>
    <property type="evidence" value="ECO:0007669"/>
    <property type="project" value="UniProtKB-ARBA"/>
</dbReference>
<keyword evidence="1" id="KW-0378">Hydrolase</keyword>
<dbReference type="Gene3D" id="3.40.50.1820">
    <property type="entry name" value="alpha/beta hydrolase"/>
    <property type="match status" value="1"/>
</dbReference>
<dbReference type="InterPro" id="IPR050261">
    <property type="entry name" value="FrsA_esterase"/>
</dbReference>
<dbReference type="Pfam" id="PF01738">
    <property type="entry name" value="DLH"/>
    <property type="match status" value="1"/>
</dbReference>
<dbReference type="PANTHER" id="PTHR22946">
    <property type="entry name" value="DIENELACTONE HYDROLASE DOMAIN-CONTAINING PROTEIN-RELATED"/>
    <property type="match status" value="1"/>
</dbReference>
<dbReference type="OrthoDB" id="9771666at2"/>
<evidence type="ECO:0000256" key="1">
    <source>
        <dbReference type="ARBA" id="ARBA00022801"/>
    </source>
</evidence>
<organism evidence="3 4">
    <name type="scientific">Paramagnetospirillum caucaseum</name>
    <dbReference type="NCBI Taxonomy" id="1244869"/>
    <lineage>
        <taxon>Bacteria</taxon>
        <taxon>Pseudomonadati</taxon>
        <taxon>Pseudomonadota</taxon>
        <taxon>Alphaproteobacteria</taxon>
        <taxon>Rhodospirillales</taxon>
        <taxon>Magnetospirillaceae</taxon>
        <taxon>Paramagnetospirillum</taxon>
    </lineage>
</organism>
<dbReference type="AlphaFoldDB" id="M3A4P2"/>
<feature type="domain" description="Dienelactone hydrolase" evidence="2">
    <location>
        <begin position="14"/>
        <end position="220"/>
    </location>
</feature>
<dbReference type="PANTHER" id="PTHR22946:SF9">
    <property type="entry name" value="POLYKETIDE TRANSFERASE AF380"/>
    <property type="match status" value="1"/>
</dbReference>
<dbReference type="InterPro" id="IPR002925">
    <property type="entry name" value="Dienelactn_hydro"/>
</dbReference>
<dbReference type="SUPFAM" id="SSF53474">
    <property type="entry name" value="alpha/beta-Hydrolases"/>
    <property type="match status" value="1"/>
</dbReference>
<comment type="caution">
    <text evidence="3">The sequence shown here is derived from an EMBL/GenBank/DDBJ whole genome shotgun (WGS) entry which is preliminary data.</text>
</comment>
<dbReference type="eggNOG" id="COG0412">
    <property type="taxonomic scope" value="Bacteria"/>
</dbReference>
<name>M3A4P2_9PROT</name>
<dbReference type="Proteomes" id="UP000011744">
    <property type="component" value="Unassembled WGS sequence"/>
</dbReference>
<evidence type="ECO:0000313" key="3">
    <source>
        <dbReference type="EMBL" id="EME67813.1"/>
    </source>
</evidence>
<dbReference type="RefSeq" id="WP_008621879.1">
    <property type="nucleotide sequence ID" value="NZ_AONQ01000103.1"/>
</dbReference>
<dbReference type="PATRIC" id="fig|1244869.3.peg.4270"/>
<accession>M3A4P2</accession>
<feature type="non-terminal residue" evidence="3">
    <location>
        <position position="1"/>
    </location>
</feature>
<sequence>GGLGQSKRANVSMLDWARRGVEKGYVVLLMDALHQRNVDTVCMGPKNGVVFARGVKDAFQAARHLRSLDFVRRDRVALAGWSWGAMVGLMASRSSWAGALAEGDGFRAVVSMYPGCFTIRPRNAPAFDIAGSDVTVPLLALLGGQDTETPPADCLARFEDARAAGAPVAWHLYPDATHCWDCRQLDGYSKVDIRGNPVAYRHDRDVTEDSAERMFRFLDQTMK</sequence>
<evidence type="ECO:0000313" key="4">
    <source>
        <dbReference type="Proteomes" id="UP000011744"/>
    </source>
</evidence>
<gene>
    <name evidence="3" type="ORF">H261_21666</name>
</gene>